<keyword evidence="3" id="KW-0732">Signal</keyword>
<dbReference type="CDD" id="cd01098">
    <property type="entry name" value="PAN_AP_plant"/>
    <property type="match status" value="1"/>
</dbReference>
<keyword evidence="7" id="KW-0675">Receptor</keyword>
<evidence type="ECO:0000259" key="15">
    <source>
        <dbReference type="PROSITE" id="PS50927"/>
    </source>
</evidence>
<evidence type="ECO:0000256" key="1">
    <source>
        <dbReference type="ARBA" id="ARBA00022527"/>
    </source>
</evidence>
<feature type="region of interest" description="Disordered" evidence="12">
    <location>
        <begin position="849"/>
        <end position="868"/>
    </location>
</feature>
<name>A0A922FNZ7_CARIL</name>
<evidence type="ECO:0000256" key="5">
    <source>
        <dbReference type="ARBA" id="ARBA00022777"/>
    </source>
</evidence>
<keyword evidence="8" id="KW-0325">Glycoprotein</keyword>
<evidence type="ECO:0000256" key="2">
    <source>
        <dbReference type="ARBA" id="ARBA00022553"/>
    </source>
</evidence>
<evidence type="ECO:0000256" key="6">
    <source>
        <dbReference type="ARBA" id="ARBA00023157"/>
    </source>
</evidence>
<dbReference type="FunFam" id="1.10.510.10:FF:000060">
    <property type="entry name" value="G-type lectin S-receptor-like serine/threonine-protein kinase"/>
    <property type="match status" value="1"/>
</dbReference>
<dbReference type="InterPro" id="IPR001480">
    <property type="entry name" value="Bulb-type_lectin_dom"/>
</dbReference>
<dbReference type="CDD" id="cd00028">
    <property type="entry name" value="B_lectin"/>
    <property type="match status" value="1"/>
</dbReference>
<feature type="domain" description="Apple" evidence="16">
    <location>
        <begin position="433"/>
        <end position="514"/>
    </location>
</feature>
<dbReference type="EC" id="2.7.11.1" evidence="11"/>
<keyword evidence="5 11" id="KW-0418">Kinase</keyword>
<dbReference type="AlphaFoldDB" id="A0A922FNZ7"/>
<keyword evidence="11" id="KW-0808">Transferase</keyword>
<evidence type="ECO:0000256" key="11">
    <source>
        <dbReference type="PIRNR" id="PIRNR000641"/>
    </source>
</evidence>
<dbReference type="GO" id="GO:0004674">
    <property type="term" value="F:protein serine/threonine kinase activity"/>
    <property type="evidence" value="ECO:0007669"/>
    <property type="project" value="UniProtKB-KW"/>
</dbReference>
<dbReference type="InterPro" id="IPR008271">
    <property type="entry name" value="Ser/Thr_kinase_AS"/>
</dbReference>
<keyword evidence="13" id="KW-0812">Transmembrane</keyword>
<dbReference type="InterPro" id="IPR001245">
    <property type="entry name" value="Ser-Thr/Tyr_kinase_cat_dom"/>
</dbReference>
<comment type="catalytic activity">
    <reaction evidence="10 11">
        <text>L-seryl-[protein] + ATP = O-phospho-L-seryl-[protein] + ADP + H(+)</text>
        <dbReference type="Rhea" id="RHEA:17989"/>
        <dbReference type="Rhea" id="RHEA-COMP:9863"/>
        <dbReference type="Rhea" id="RHEA-COMP:11604"/>
        <dbReference type="ChEBI" id="CHEBI:15378"/>
        <dbReference type="ChEBI" id="CHEBI:29999"/>
        <dbReference type="ChEBI" id="CHEBI:30616"/>
        <dbReference type="ChEBI" id="CHEBI:83421"/>
        <dbReference type="ChEBI" id="CHEBI:456216"/>
        <dbReference type="EC" id="2.7.11.1"/>
    </reaction>
</comment>
<dbReference type="InterPro" id="IPR024171">
    <property type="entry name" value="SRK-like_kinase"/>
</dbReference>
<evidence type="ECO:0000256" key="4">
    <source>
        <dbReference type="ARBA" id="ARBA00022741"/>
    </source>
</evidence>
<evidence type="ECO:0000256" key="13">
    <source>
        <dbReference type="SAM" id="Phobius"/>
    </source>
</evidence>
<dbReference type="InterPro" id="IPR003609">
    <property type="entry name" value="Pan_app"/>
</dbReference>
<accession>A0A922FNZ7</accession>
<keyword evidence="2" id="KW-0597">Phosphoprotein</keyword>
<dbReference type="FunFam" id="2.90.10.10:FF:000004">
    <property type="entry name" value="G-type lectin S-receptor-like serine/threonine-protein kinase"/>
    <property type="match status" value="1"/>
</dbReference>
<evidence type="ECO:0000313" key="17">
    <source>
        <dbReference type="EMBL" id="KAG6723536.1"/>
    </source>
</evidence>
<dbReference type="SMART" id="SM00473">
    <property type="entry name" value="PAN_AP"/>
    <property type="match status" value="1"/>
</dbReference>
<dbReference type="PROSITE" id="PS00108">
    <property type="entry name" value="PROTEIN_KINASE_ST"/>
    <property type="match status" value="1"/>
</dbReference>
<dbReference type="PROSITE" id="PS50011">
    <property type="entry name" value="PROTEIN_KINASE_DOM"/>
    <property type="match status" value="1"/>
</dbReference>
<comment type="similarity">
    <text evidence="11">Belongs to the protein kinase superfamily. Ser/Thr protein kinase family.</text>
</comment>
<dbReference type="Pfam" id="PF01453">
    <property type="entry name" value="B_lectin"/>
    <property type="match status" value="1"/>
</dbReference>
<dbReference type="InterPro" id="IPR000858">
    <property type="entry name" value="S_locus_glycoprot_dom"/>
</dbReference>
<keyword evidence="13" id="KW-0472">Membrane</keyword>
<feature type="transmembrane region" description="Helical" evidence="13">
    <location>
        <begin position="91"/>
        <end position="111"/>
    </location>
</feature>
<evidence type="ECO:0000256" key="7">
    <source>
        <dbReference type="ARBA" id="ARBA00023170"/>
    </source>
</evidence>
<dbReference type="FunFam" id="3.50.4.10:FF:000002">
    <property type="entry name" value="G-type lectin S-receptor-like serine/threonine-protein kinase"/>
    <property type="match status" value="1"/>
</dbReference>
<evidence type="ECO:0000256" key="12">
    <source>
        <dbReference type="SAM" id="MobiDB-lite"/>
    </source>
</evidence>
<dbReference type="Pfam" id="PF07714">
    <property type="entry name" value="PK_Tyr_Ser-Thr"/>
    <property type="match status" value="1"/>
</dbReference>
<evidence type="ECO:0000313" key="18">
    <source>
        <dbReference type="Proteomes" id="UP000811246"/>
    </source>
</evidence>
<dbReference type="GO" id="GO:0048544">
    <property type="term" value="P:recognition of pollen"/>
    <property type="evidence" value="ECO:0007669"/>
    <property type="project" value="InterPro"/>
</dbReference>
<evidence type="ECO:0000259" key="14">
    <source>
        <dbReference type="PROSITE" id="PS50011"/>
    </source>
</evidence>
<dbReference type="InterPro" id="IPR000719">
    <property type="entry name" value="Prot_kinase_dom"/>
</dbReference>
<comment type="catalytic activity">
    <reaction evidence="9 11">
        <text>L-threonyl-[protein] + ATP = O-phospho-L-threonyl-[protein] + ADP + H(+)</text>
        <dbReference type="Rhea" id="RHEA:46608"/>
        <dbReference type="Rhea" id="RHEA-COMP:11060"/>
        <dbReference type="Rhea" id="RHEA-COMP:11605"/>
        <dbReference type="ChEBI" id="CHEBI:15378"/>
        <dbReference type="ChEBI" id="CHEBI:30013"/>
        <dbReference type="ChEBI" id="CHEBI:30616"/>
        <dbReference type="ChEBI" id="CHEBI:61977"/>
        <dbReference type="ChEBI" id="CHEBI:456216"/>
        <dbReference type="EC" id="2.7.11.1"/>
    </reaction>
</comment>
<dbReference type="Proteomes" id="UP000811246">
    <property type="component" value="Chromosome 3"/>
</dbReference>
<comment type="caution">
    <text evidence="17">The sequence shown here is derived from an EMBL/GenBank/DDBJ whole genome shotgun (WGS) entry which is preliminary data.</text>
</comment>
<dbReference type="PANTHER" id="PTHR32444">
    <property type="entry name" value="BULB-TYPE LECTIN DOMAIN-CONTAINING PROTEIN"/>
    <property type="match status" value="1"/>
</dbReference>
<evidence type="ECO:0000256" key="8">
    <source>
        <dbReference type="ARBA" id="ARBA00023180"/>
    </source>
</evidence>
<dbReference type="FunFam" id="3.30.200.20:FF:000951">
    <property type="entry name" value="Uncharacterized protein"/>
    <property type="match status" value="1"/>
</dbReference>
<dbReference type="PIRSF" id="PIRSF000641">
    <property type="entry name" value="SRK"/>
    <property type="match status" value="1"/>
</dbReference>
<keyword evidence="6" id="KW-1015">Disulfide bond</keyword>
<sequence>MGILNIYAHLEGESQSSKVLKPIATRSTTTKPIKEEHDSAAIKDHSVNTAAAEQGAATTLQKHYTYLSYTFPFVLYIYRKNVKQQLINKKCRIFFTSRVFLFVYSLLFSLLRTSITLDTISRSRSIRDGDILVSAGRTFALGFFSPGSSKSRYVGIWYVISSEAVVWVANRDTPLNDHSGVLMVTDEGFLALLNRTNNIVWSSNSSRRAENPVAQLLDNGNLVVKDGNANDPNEFLWRSFDYPCDTLLPEMKIGRSFVTGIDRFLSSWKSAEDPAQGQFSLRIDPHGFPQLVVLNGARIKARAGPWNGLHFTGYPLPRQNSGIQTEFVLNENGVYYEFTLGNSSALTRVALNPSGTGELFIWADETRSWQLFFTLTEADQCENYALCGAFSTCNPSSSIVCACLEGFIPKSRNYRNSIDQWFNGCVRSTPLECNGGDGFRKYTGMKLPDTTSSWFNKTMSLRECEEFCLENCSCTAYSNLDIRGKGSGCLIWFGDLNDIKVYSQGGQELYIKMASSELGENLLLFDLGTILKTNNSELTEVNNNGNSRKREVKMPSFASVSAATDNFLAANKLGEGGFGPVYKGILVKGEEVAVKRLSRRSSQGWEELKNEAMVIAKLQHKNLVRLLGCCIERDEKILVYEYMPNKSLDFILFGIAQGLLYLHQYSRLRIIHRDLKASNILLDIDMNPKISDFGMARIFGGNESQANTNRIVGTYGYMSPEYALEGLFSVKSDVFSFGVLLLEIVSGTKNTGFYLTDSLHLLGYAWDLWTSNRGSDLVDPLLEIPFISMHTVSRFVKIGLLCVQESAVDRPTMSEVIVMLNGESADLPYPKQPAFLNVRSMVMANTVHTRQKETRSVNDATISDIEGR</sequence>
<keyword evidence="13" id="KW-1133">Transmembrane helix</keyword>
<dbReference type="Pfam" id="PF00954">
    <property type="entry name" value="S_locus_glycop"/>
    <property type="match status" value="1"/>
</dbReference>
<dbReference type="PROSITE" id="PS50948">
    <property type="entry name" value="PAN"/>
    <property type="match status" value="1"/>
</dbReference>
<keyword evidence="11" id="KW-0067">ATP-binding</keyword>
<evidence type="ECO:0000259" key="16">
    <source>
        <dbReference type="PROSITE" id="PS50948"/>
    </source>
</evidence>
<reference evidence="17" key="1">
    <citation type="submission" date="2021-01" db="EMBL/GenBank/DDBJ databases">
        <authorList>
            <person name="Lovell J.T."/>
            <person name="Bentley N."/>
            <person name="Bhattarai G."/>
            <person name="Jenkins J.W."/>
            <person name="Sreedasyam A."/>
            <person name="Alarcon Y."/>
            <person name="Bock C."/>
            <person name="Boston L."/>
            <person name="Carlson J."/>
            <person name="Cervantes K."/>
            <person name="Clermont K."/>
            <person name="Krom N."/>
            <person name="Kubenka K."/>
            <person name="Mamidi S."/>
            <person name="Mattison C."/>
            <person name="Monteros M."/>
            <person name="Pisani C."/>
            <person name="Plott C."/>
            <person name="Rajasekar S."/>
            <person name="Rhein H.S."/>
            <person name="Rohla C."/>
            <person name="Song M."/>
            <person name="Hilaire R.S."/>
            <person name="Shu S."/>
            <person name="Wells L."/>
            <person name="Wang X."/>
            <person name="Webber J."/>
            <person name="Heerema R.J."/>
            <person name="Klein P."/>
            <person name="Conner P."/>
            <person name="Grauke L."/>
            <person name="Grimwood J."/>
            <person name="Schmutz J."/>
            <person name="Randall J.J."/>
        </authorList>
    </citation>
    <scope>NUCLEOTIDE SEQUENCE</scope>
    <source>
        <tissue evidence="17">Leaf</tissue>
    </source>
</reference>
<dbReference type="PANTHER" id="PTHR32444:SF183">
    <property type="entry name" value="APPLE DOMAIN-CONTAINING PROTEIN"/>
    <property type="match status" value="1"/>
</dbReference>
<evidence type="ECO:0000256" key="3">
    <source>
        <dbReference type="ARBA" id="ARBA00022729"/>
    </source>
</evidence>
<feature type="domain" description="Protein kinase" evidence="14">
    <location>
        <begin position="567"/>
        <end position="835"/>
    </location>
</feature>
<proteinExistence type="inferred from homology"/>
<evidence type="ECO:0000256" key="10">
    <source>
        <dbReference type="ARBA" id="ARBA00048679"/>
    </source>
</evidence>
<feature type="domain" description="Bulb-type lectin" evidence="15">
    <location>
        <begin position="117"/>
        <end position="237"/>
    </location>
</feature>
<protein>
    <recommendedName>
        <fullName evidence="11">Receptor-like serine/threonine-protein kinase</fullName>
        <ecNumber evidence="11">2.7.11.1</ecNumber>
    </recommendedName>
</protein>
<dbReference type="PROSITE" id="PS50927">
    <property type="entry name" value="BULB_LECTIN"/>
    <property type="match status" value="1"/>
</dbReference>
<keyword evidence="4 11" id="KW-0547">Nucleotide-binding</keyword>
<keyword evidence="1 11" id="KW-0723">Serine/threonine-protein kinase</keyword>
<gene>
    <name evidence="17" type="ORF">I3842_03G213400</name>
</gene>
<dbReference type="SMART" id="SM00220">
    <property type="entry name" value="S_TKc"/>
    <property type="match status" value="1"/>
</dbReference>
<organism evidence="17 18">
    <name type="scientific">Carya illinoinensis</name>
    <name type="common">Pecan</name>
    <dbReference type="NCBI Taxonomy" id="32201"/>
    <lineage>
        <taxon>Eukaryota</taxon>
        <taxon>Viridiplantae</taxon>
        <taxon>Streptophyta</taxon>
        <taxon>Embryophyta</taxon>
        <taxon>Tracheophyta</taxon>
        <taxon>Spermatophyta</taxon>
        <taxon>Magnoliopsida</taxon>
        <taxon>eudicotyledons</taxon>
        <taxon>Gunneridae</taxon>
        <taxon>Pentapetalae</taxon>
        <taxon>rosids</taxon>
        <taxon>fabids</taxon>
        <taxon>Fagales</taxon>
        <taxon>Juglandaceae</taxon>
        <taxon>Carya</taxon>
    </lineage>
</organism>
<dbReference type="SMART" id="SM00108">
    <property type="entry name" value="B_lectin"/>
    <property type="match status" value="1"/>
</dbReference>
<dbReference type="Pfam" id="PF08276">
    <property type="entry name" value="PAN_2"/>
    <property type="match status" value="1"/>
</dbReference>
<dbReference type="GO" id="GO:0005524">
    <property type="term" value="F:ATP binding"/>
    <property type="evidence" value="ECO:0007669"/>
    <property type="project" value="InterPro"/>
</dbReference>
<evidence type="ECO:0000256" key="9">
    <source>
        <dbReference type="ARBA" id="ARBA00047899"/>
    </source>
</evidence>
<dbReference type="EMBL" id="CM031827">
    <property type="protein sequence ID" value="KAG6723536.1"/>
    <property type="molecule type" value="Genomic_DNA"/>
</dbReference>